<name>A0A227J0M7_VIBPH</name>
<accession>A0A227J0M7</accession>
<dbReference type="InterPro" id="IPR025263">
    <property type="entry name" value="YhdP_central"/>
</dbReference>
<feature type="non-terminal residue" evidence="2">
    <location>
        <position position="94"/>
    </location>
</feature>
<dbReference type="PANTHER" id="PTHR38690:SF1">
    <property type="entry name" value="PROTEASE"/>
    <property type="match status" value="1"/>
</dbReference>
<dbReference type="Proteomes" id="UP000214596">
    <property type="component" value="Unassembled WGS sequence"/>
</dbReference>
<organism evidence="2 3">
    <name type="scientific">Vibrio parahaemolyticus</name>
    <dbReference type="NCBI Taxonomy" id="670"/>
    <lineage>
        <taxon>Bacteria</taxon>
        <taxon>Pseudomonadati</taxon>
        <taxon>Pseudomonadota</taxon>
        <taxon>Gammaproteobacteria</taxon>
        <taxon>Vibrionales</taxon>
        <taxon>Vibrionaceae</taxon>
        <taxon>Vibrio</taxon>
    </lineage>
</organism>
<evidence type="ECO:0000313" key="3">
    <source>
        <dbReference type="Proteomes" id="UP000214596"/>
    </source>
</evidence>
<sequence>ETGWRLWSDKVTAATPDLQVLGAFRLDFPKEQSPFLSFYAEADLYNAGETWRYLPTLALGQDLTDYLSTAIQGGKVNTAKLLWYGELGDFPYKE</sequence>
<comment type="caution">
    <text evidence="2">The sequence shown here is derived from an EMBL/GenBank/DDBJ whole genome shotgun (WGS) entry which is preliminary data.</text>
</comment>
<feature type="non-terminal residue" evidence="2">
    <location>
        <position position="1"/>
    </location>
</feature>
<proteinExistence type="predicted"/>
<evidence type="ECO:0000313" key="2">
    <source>
        <dbReference type="EMBL" id="OXE28636.1"/>
    </source>
</evidence>
<dbReference type="AlphaFoldDB" id="A0A227J0M7"/>
<evidence type="ECO:0000259" key="1">
    <source>
        <dbReference type="Pfam" id="PF13116"/>
    </source>
</evidence>
<reference evidence="2 3" key="1">
    <citation type="journal article" date="2017" name="Appl. Environ. Microbiol.">
        <title>Parallel evolution of two clades of a major Atlantic endemic Vibrio parahaemolyticus pathogen lineage by independent acquisition of related pathogenicity islands.</title>
        <authorList>
            <person name="Xu F."/>
            <person name="Gonzalez-Escalona N."/>
            <person name="Drees K.P."/>
            <person name="Sebra R.P."/>
            <person name="Cooper V.S."/>
            <person name="Jones S.H."/>
            <person name="Whistler C.A."/>
        </authorList>
    </citation>
    <scope>NUCLEOTIDE SEQUENCE [LARGE SCALE GENOMIC DNA]</scope>
    <source>
        <strain evidence="2 3">MAVP-3</strain>
    </source>
</reference>
<feature type="domain" description="YhdP central" evidence="1">
    <location>
        <begin position="2"/>
        <end position="93"/>
    </location>
</feature>
<gene>
    <name evidence="2" type="ORF">CA163_32855</name>
</gene>
<dbReference type="Pfam" id="PF13116">
    <property type="entry name" value="YhdP"/>
    <property type="match status" value="1"/>
</dbReference>
<dbReference type="EMBL" id="NIXT01004133">
    <property type="protein sequence ID" value="OXE28636.1"/>
    <property type="molecule type" value="Genomic_DNA"/>
</dbReference>
<dbReference type="InterPro" id="IPR011836">
    <property type="entry name" value="YhdP"/>
</dbReference>
<protein>
    <recommendedName>
        <fullName evidence="1">YhdP central domain-containing protein</fullName>
    </recommendedName>
</protein>
<dbReference type="PANTHER" id="PTHR38690">
    <property type="entry name" value="PROTEASE-RELATED"/>
    <property type="match status" value="1"/>
</dbReference>